<reference evidence="4" key="1">
    <citation type="submission" date="2018-12" db="EMBL/GenBank/DDBJ databases">
        <title>Genome sequence of Microcystis aeruginosa NIES-4285.</title>
        <authorList>
            <person name="Tanabe Y."/>
        </authorList>
    </citation>
    <scope>NUCLEOTIDE SEQUENCE [LARGE SCALE GENOMIC DNA]</scope>
    <source>
        <strain evidence="4">NIES-4285</strain>
    </source>
</reference>
<feature type="domain" description="SGNH hydrolase-type esterase" evidence="2">
    <location>
        <begin position="109"/>
        <end position="319"/>
    </location>
</feature>
<dbReference type="Proteomes" id="UP000289660">
    <property type="component" value="Unassembled WGS sequence"/>
</dbReference>
<dbReference type="InterPro" id="IPR036514">
    <property type="entry name" value="SGNH_hydro_sf"/>
</dbReference>
<gene>
    <name evidence="3" type="ORF">MiAbB_01634</name>
</gene>
<dbReference type="EMBL" id="BIFY01000020">
    <property type="protein sequence ID" value="GCE59715.1"/>
    <property type="molecule type" value="Genomic_DNA"/>
</dbReference>
<comment type="caution">
    <text evidence="3">The sequence shown here is derived from an EMBL/GenBank/DDBJ whole genome shotgun (WGS) entry which is preliminary data.</text>
</comment>
<evidence type="ECO:0000313" key="3">
    <source>
        <dbReference type="EMBL" id="GCE59715.1"/>
    </source>
</evidence>
<accession>A0A402DBW9</accession>
<keyword evidence="1" id="KW-1133">Transmembrane helix</keyword>
<keyword evidence="1" id="KW-0472">Membrane</keyword>
<evidence type="ECO:0000259" key="2">
    <source>
        <dbReference type="Pfam" id="PF13472"/>
    </source>
</evidence>
<protein>
    <recommendedName>
        <fullName evidence="2">SGNH hydrolase-type esterase domain-containing protein</fullName>
    </recommendedName>
</protein>
<evidence type="ECO:0000256" key="1">
    <source>
        <dbReference type="SAM" id="Phobius"/>
    </source>
</evidence>
<dbReference type="Gene3D" id="3.40.50.1110">
    <property type="entry name" value="SGNH hydrolase"/>
    <property type="match status" value="1"/>
</dbReference>
<evidence type="ECO:0000313" key="4">
    <source>
        <dbReference type="Proteomes" id="UP000289660"/>
    </source>
</evidence>
<dbReference type="InterPro" id="IPR013830">
    <property type="entry name" value="SGNH_hydro"/>
</dbReference>
<name>A0A402DBW9_MICAE</name>
<feature type="transmembrane region" description="Helical" evidence="1">
    <location>
        <begin position="21"/>
        <end position="45"/>
    </location>
</feature>
<dbReference type="SUPFAM" id="SSF52266">
    <property type="entry name" value="SGNH hydrolase"/>
    <property type="match status" value="1"/>
</dbReference>
<dbReference type="AlphaFoldDB" id="A0A402DBW9"/>
<sequence>MRWIRYETLSDHKLANSHLSVLLEIGIIRLSLIILGVLFLLGLLLEAILRIVFGFGNPLIYKADAEIGYLLAPNQQTRRFSNFIAVNQYSMRSDPITPQRPPETTRIMLIGDSIANGSWWTDQKETISALITKSLGQNLTGSVQVLNASANSWGPRNQLAYLRRFGTFESQVIVLLMNTDDLFALAPSSAVVGREINYPARRPALALIELYDRYFKRYPPLSPVQEGGDRVGNNLTALAQIQALAQANQARLIIAITPLIREAQKQGRDYELKARQRLADFTSNQQIFYLDFLPIFQAHSNPDSLYRDNIHLSRDGNELISQKLTEAIKKVF</sequence>
<organism evidence="3 4">
    <name type="scientific">Microcystis aeruginosa NIES-4285</name>
    <dbReference type="NCBI Taxonomy" id="2497681"/>
    <lineage>
        <taxon>Bacteria</taxon>
        <taxon>Bacillati</taxon>
        <taxon>Cyanobacteriota</taxon>
        <taxon>Cyanophyceae</taxon>
        <taxon>Oscillatoriophycideae</taxon>
        <taxon>Chroococcales</taxon>
        <taxon>Microcystaceae</taxon>
        <taxon>Microcystis</taxon>
    </lineage>
</organism>
<keyword evidence="1" id="KW-0812">Transmembrane</keyword>
<proteinExistence type="predicted"/>
<dbReference type="Pfam" id="PF13472">
    <property type="entry name" value="Lipase_GDSL_2"/>
    <property type="match status" value="1"/>
</dbReference>